<protein>
    <recommendedName>
        <fullName evidence="1">DUF7587 domain-containing protein</fullName>
    </recommendedName>
</protein>
<evidence type="ECO:0000313" key="3">
    <source>
        <dbReference type="Proteomes" id="UP001219568"/>
    </source>
</evidence>
<reference evidence="2" key="2">
    <citation type="submission" date="2023-01" db="EMBL/GenBank/DDBJ databases">
        <authorList>
            <person name="Petersen C."/>
        </authorList>
    </citation>
    <scope>NUCLEOTIDE SEQUENCE</scope>
    <source>
        <strain evidence="2">IBT 15450</strain>
    </source>
</reference>
<evidence type="ECO:0000259" key="1">
    <source>
        <dbReference type="Pfam" id="PF24494"/>
    </source>
</evidence>
<organism evidence="2 3">
    <name type="scientific">Penicillium canescens</name>
    <dbReference type="NCBI Taxonomy" id="5083"/>
    <lineage>
        <taxon>Eukaryota</taxon>
        <taxon>Fungi</taxon>
        <taxon>Dikarya</taxon>
        <taxon>Ascomycota</taxon>
        <taxon>Pezizomycotina</taxon>
        <taxon>Eurotiomycetes</taxon>
        <taxon>Eurotiomycetidae</taxon>
        <taxon>Eurotiales</taxon>
        <taxon>Aspergillaceae</taxon>
        <taxon>Penicillium</taxon>
    </lineage>
</organism>
<dbReference type="Proteomes" id="UP001219568">
    <property type="component" value="Unassembled WGS sequence"/>
</dbReference>
<accession>A0AAD6I301</accession>
<reference evidence="2" key="1">
    <citation type="journal article" date="2023" name="IMA Fungus">
        <title>Comparative genomic study of the Penicillium genus elucidates a diverse pangenome and 15 lateral gene transfer events.</title>
        <authorList>
            <person name="Petersen C."/>
            <person name="Sorensen T."/>
            <person name="Nielsen M.R."/>
            <person name="Sondergaard T.E."/>
            <person name="Sorensen J.L."/>
            <person name="Fitzpatrick D.A."/>
            <person name="Frisvad J.C."/>
            <person name="Nielsen K.L."/>
        </authorList>
    </citation>
    <scope>NUCLEOTIDE SEQUENCE</scope>
    <source>
        <strain evidence="2">IBT 15450</strain>
    </source>
</reference>
<comment type="caution">
    <text evidence="2">The sequence shown here is derived from an EMBL/GenBank/DDBJ whole genome shotgun (WGS) entry which is preliminary data.</text>
</comment>
<feature type="domain" description="DUF7587" evidence="1">
    <location>
        <begin position="30"/>
        <end position="136"/>
    </location>
</feature>
<keyword evidence="3" id="KW-1185">Reference proteome</keyword>
<gene>
    <name evidence="2" type="ORF">N7460_012210</name>
</gene>
<evidence type="ECO:0000313" key="2">
    <source>
        <dbReference type="EMBL" id="KAJ6027393.1"/>
    </source>
</evidence>
<proteinExistence type="predicted"/>
<dbReference type="InterPro" id="IPR056009">
    <property type="entry name" value="DUF7587"/>
</dbReference>
<dbReference type="Pfam" id="PF24494">
    <property type="entry name" value="DUF7587"/>
    <property type="match status" value="1"/>
</dbReference>
<dbReference type="EMBL" id="JAQJZL010000015">
    <property type="protein sequence ID" value="KAJ6027393.1"/>
    <property type="molecule type" value="Genomic_DNA"/>
</dbReference>
<dbReference type="AlphaFoldDB" id="A0AAD6I301"/>
<name>A0AAD6I301_PENCN</name>
<sequence>MSPSGQYFYRCFSETSAGDLICGLGRVGPRLSQSDLFRQFKLHNDLQNMIPTALVSVSDRPIEALHRAFDKYYNWEENPSTIWIAVISVPVTHCGEKPYYHAQELADGDDRLKHEYLFEWKIPKQSVKHTVSVETLLSRGLDLEMYLDHDHSHGDRLPSLQTVRSIMAEGISDSSIDGYGFGRYLADIARCFGARAPTQEIALRLLEDCPRYFRVIREDQSVKWQSYTKDFYWILDGIEEGLIDFWLADNTFVHEFQAFSEWSDSLTEEMQFLWVDYDVDLYHAIRTGTNSNTISDERQRLQ</sequence>